<feature type="transmembrane region" description="Helical" evidence="6">
    <location>
        <begin position="303"/>
        <end position="326"/>
    </location>
</feature>
<dbReference type="InterPro" id="IPR003838">
    <property type="entry name" value="ABC3_permease_C"/>
</dbReference>
<evidence type="ECO:0000256" key="6">
    <source>
        <dbReference type="SAM" id="Phobius"/>
    </source>
</evidence>
<evidence type="ECO:0000313" key="9">
    <source>
        <dbReference type="Proteomes" id="UP000588112"/>
    </source>
</evidence>
<reference evidence="8 9" key="1">
    <citation type="submission" date="2020-08" db="EMBL/GenBank/DDBJ databases">
        <title>Sequencing the genomes of 1000 actinobacteria strains.</title>
        <authorList>
            <person name="Klenk H.-P."/>
        </authorList>
    </citation>
    <scope>NUCLEOTIDE SEQUENCE [LARGE SCALE GENOMIC DNA]</scope>
    <source>
        <strain evidence="8 9">DSM 45790</strain>
    </source>
</reference>
<sequence>MLRLAFAASRGRTASLAGSFVALLFAVALVAACGLLMESGLRARVPAERYGAAPVVVAGVEQVSLPIEEDPMGVPLTEPVPLPAALAREIAKVPGVTKVVPEVGFPVGLTGTRKPVTGRSWESAALTPYTLKEGRAPATPHEIVTDVTLGREVGQKVRVAGRDGLREYTVTGTAGPGVDGQASVFFTPGRAAELFARPGKVLAFGVFGAGEELAQRVERALGDTVTVYAGDRRGMAEDVTAREGREMLIAIGGSLGGVILMVAGLVVASAFGLAVRQRDREIALLRAIGATPRQIRAMIGQESLVIGVAALVPGLPLGVALGRWLFDQFVARGMLPPGFTPAIGPLPLLVAAVVGLATAWLAARGAVRRAARIKPTEALGEAAAERRELGRGRMIAGLVFLALGLSASAMAMFMAGETAAATAGAIVLLLITAAALLGPWLVRLAARLAGGVIGRTSPVGGYLAVANTRTAAKRLASVAGPLILMFAFAATTLFSQSTIAHATARQALEGNRADHILQAAGPGLPPEVARAARELPGVTGVTETIRTKVIGDTTELGSRTLKPMAAIGLTVPVRGIDLGVTSGSLDRLRGNGVALSTLAAGGFGASVGDKVRLLMGDGTPVTLTVVALYERGLGYGDVALPYARARDHSAAGMAAQVYVTGGTRERLAALAPGLTVLDRAAARAAVDTTQELSDWVNRLLLGMIIVFIVISVVNTLVTATGARVREFALLRLVGGTRRQVRAMVRWEALLIGALAVATGTLITTPTLMALSYGLTGSPLPHIPTLTYVLMALATMTLAYMATLTPTHKTLLGRPADQIRS</sequence>
<dbReference type="AlphaFoldDB" id="A0A7W9DTN2"/>
<comment type="subcellular location">
    <subcellularLocation>
        <location evidence="1">Cell membrane</location>
        <topology evidence="1">Multi-pass membrane protein</topology>
    </subcellularLocation>
</comment>
<evidence type="ECO:0000313" key="8">
    <source>
        <dbReference type="EMBL" id="MBB5630354.1"/>
    </source>
</evidence>
<keyword evidence="9" id="KW-1185">Reference proteome</keyword>
<evidence type="ECO:0000256" key="3">
    <source>
        <dbReference type="ARBA" id="ARBA00022692"/>
    </source>
</evidence>
<keyword evidence="2" id="KW-1003">Cell membrane</keyword>
<protein>
    <submittedName>
        <fullName evidence="8">Putative ABC transport system permease protein</fullName>
    </submittedName>
</protein>
<evidence type="ECO:0000256" key="1">
    <source>
        <dbReference type="ARBA" id="ARBA00004651"/>
    </source>
</evidence>
<feature type="transmembrane region" description="Helical" evidence="6">
    <location>
        <begin position="784"/>
        <end position="803"/>
    </location>
</feature>
<organism evidence="8 9">
    <name type="scientific">Sphaerisporangium krabiense</name>
    <dbReference type="NCBI Taxonomy" id="763782"/>
    <lineage>
        <taxon>Bacteria</taxon>
        <taxon>Bacillati</taxon>
        <taxon>Actinomycetota</taxon>
        <taxon>Actinomycetes</taxon>
        <taxon>Streptosporangiales</taxon>
        <taxon>Streptosporangiaceae</taxon>
        <taxon>Sphaerisporangium</taxon>
    </lineage>
</organism>
<feature type="transmembrane region" description="Helical" evidence="6">
    <location>
        <begin position="699"/>
        <end position="722"/>
    </location>
</feature>
<evidence type="ECO:0000256" key="4">
    <source>
        <dbReference type="ARBA" id="ARBA00022989"/>
    </source>
</evidence>
<dbReference type="EMBL" id="JACHBR010000002">
    <property type="protein sequence ID" value="MBB5630354.1"/>
    <property type="molecule type" value="Genomic_DNA"/>
</dbReference>
<feature type="transmembrane region" description="Helical" evidence="6">
    <location>
        <begin position="395"/>
        <end position="415"/>
    </location>
</feature>
<dbReference type="PANTHER" id="PTHR30287:SF1">
    <property type="entry name" value="INNER MEMBRANE PROTEIN"/>
    <property type="match status" value="1"/>
</dbReference>
<accession>A0A7W9DTN2</accession>
<feature type="domain" description="ABC3 transporter permease C-terminal" evidence="7">
    <location>
        <begin position="700"/>
        <end position="805"/>
    </location>
</feature>
<evidence type="ECO:0000256" key="5">
    <source>
        <dbReference type="ARBA" id="ARBA00023136"/>
    </source>
</evidence>
<dbReference type="GO" id="GO:0005886">
    <property type="term" value="C:plasma membrane"/>
    <property type="evidence" value="ECO:0007669"/>
    <property type="project" value="UniProtKB-SubCell"/>
</dbReference>
<proteinExistence type="predicted"/>
<feature type="transmembrane region" description="Helical" evidence="6">
    <location>
        <begin position="743"/>
        <end position="764"/>
    </location>
</feature>
<feature type="transmembrane region" description="Helical" evidence="6">
    <location>
        <begin position="346"/>
        <end position="363"/>
    </location>
</feature>
<evidence type="ECO:0000256" key="2">
    <source>
        <dbReference type="ARBA" id="ARBA00022475"/>
    </source>
</evidence>
<keyword evidence="3 6" id="KW-0812">Transmembrane</keyword>
<feature type="transmembrane region" description="Helical" evidence="6">
    <location>
        <begin position="247"/>
        <end position="275"/>
    </location>
</feature>
<dbReference type="RefSeq" id="WP_184616831.1">
    <property type="nucleotide sequence ID" value="NZ_BOOS01000020.1"/>
</dbReference>
<dbReference type="PANTHER" id="PTHR30287">
    <property type="entry name" value="MEMBRANE COMPONENT OF PREDICTED ABC SUPERFAMILY METABOLITE UPTAKE TRANSPORTER"/>
    <property type="match status" value="1"/>
</dbReference>
<dbReference type="Proteomes" id="UP000588112">
    <property type="component" value="Unassembled WGS sequence"/>
</dbReference>
<feature type="transmembrane region" description="Helical" evidence="6">
    <location>
        <begin position="421"/>
        <end position="442"/>
    </location>
</feature>
<dbReference type="PROSITE" id="PS51257">
    <property type="entry name" value="PROKAR_LIPOPROTEIN"/>
    <property type="match status" value="1"/>
</dbReference>
<evidence type="ECO:0000259" key="7">
    <source>
        <dbReference type="Pfam" id="PF02687"/>
    </source>
</evidence>
<dbReference type="Pfam" id="PF02687">
    <property type="entry name" value="FtsX"/>
    <property type="match status" value="2"/>
</dbReference>
<keyword evidence="4 6" id="KW-1133">Transmembrane helix</keyword>
<gene>
    <name evidence="8" type="ORF">BJ981_006118</name>
</gene>
<keyword evidence="5 6" id="KW-0472">Membrane</keyword>
<name>A0A7W9DTN2_9ACTN</name>
<feature type="transmembrane region" description="Helical" evidence="6">
    <location>
        <begin position="475"/>
        <end position="494"/>
    </location>
</feature>
<feature type="domain" description="ABC3 transporter permease C-terminal" evidence="7">
    <location>
        <begin position="255"/>
        <end position="375"/>
    </location>
</feature>
<dbReference type="InterPro" id="IPR038766">
    <property type="entry name" value="Membrane_comp_ABC_pdt"/>
</dbReference>
<comment type="caution">
    <text evidence="8">The sequence shown here is derived from an EMBL/GenBank/DDBJ whole genome shotgun (WGS) entry which is preliminary data.</text>
</comment>